<reference evidence="1 2" key="1">
    <citation type="journal article" date="2016" name="Genome Biol. Evol.">
        <title>Divergent and convergent evolution of fungal pathogenicity.</title>
        <authorList>
            <person name="Shang Y."/>
            <person name="Xiao G."/>
            <person name="Zheng P."/>
            <person name="Cen K."/>
            <person name="Zhan S."/>
            <person name="Wang C."/>
        </authorList>
    </citation>
    <scope>NUCLEOTIDE SEQUENCE [LARGE SCALE GENOMIC DNA]</scope>
    <source>
        <strain evidence="1 2">RCEF 264</strain>
    </source>
</reference>
<evidence type="ECO:0000313" key="1">
    <source>
        <dbReference type="EMBL" id="OAA67346.1"/>
    </source>
</evidence>
<dbReference type="OrthoDB" id="4870102at2759"/>
<dbReference type="EMBL" id="AZHD01000002">
    <property type="protein sequence ID" value="OAA67346.1"/>
    <property type="molecule type" value="Genomic_DNA"/>
</dbReference>
<sequence length="189" mass="21877">MQAAVDQANQEGGSKPVLLLPKPVTWEDAINNVFAFSEECRLKPRTADDEEEDNVEETADRRVPLTSIPRATQCYGRLKFDTDTILPTIPRSLRPRVIQIEKTRRFIEPGKEHIAIVYEYVEDGENDPAAVEPFLDFMQLAGFCMTSSPHGRNWKRNMLVDFSEFIGVYSHGWHKSRYCKYYPECFLRQ</sequence>
<keyword evidence="2" id="KW-1185">Reference proteome</keyword>
<name>A0A167ZCG3_9HYPO</name>
<evidence type="ECO:0000313" key="2">
    <source>
        <dbReference type="Proteomes" id="UP000076874"/>
    </source>
</evidence>
<dbReference type="STRING" id="1081102.A0A167ZCG3"/>
<dbReference type="AlphaFoldDB" id="A0A167ZCG3"/>
<protein>
    <submittedName>
        <fullName evidence="1">Uncharacterized protein</fullName>
    </submittedName>
</protein>
<gene>
    <name evidence="1" type="ORF">SPI_01922</name>
</gene>
<organism evidence="1 2">
    <name type="scientific">Niveomyces insectorum RCEF 264</name>
    <dbReference type="NCBI Taxonomy" id="1081102"/>
    <lineage>
        <taxon>Eukaryota</taxon>
        <taxon>Fungi</taxon>
        <taxon>Dikarya</taxon>
        <taxon>Ascomycota</taxon>
        <taxon>Pezizomycotina</taxon>
        <taxon>Sordariomycetes</taxon>
        <taxon>Hypocreomycetidae</taxon>
        <taxon>Hypocreales</taxon>
        <taxon>Cordycipitaceae</taxon>
        <taxon>Niveomyces</taxon>
    </lineage>
</organism>
<comment type="caution">
    <text evidence="1">The sequence shown here is derived from an EMBL/GenBank/DDBJ whole genome shotgun (WGS) entry which is preliminary data.</text>
</comment>
<accession>A0A167ZCG3</accession>
<dbReference type="Proteomes" id="UP000076874">
    <property type="component" value="Unassembled WGS sequence"/>
</dbReference>
<proteinExistence type="predicted"/>